<dbReference type="PATRIC" id="fig|1476583.3.peg.671"/>
<keyword evidence="3" id="KW-1185">Reference proteome</keyword>
<feature type="signal peptide" evidence="1">
    <location>
        <begin position="1"/>
        <end position="22"/>
    </location>
</feature>
<reference evidence="2 3" key="1">
    <citation type="submission" date="2014-03" db="EMBL/GenBank/DDBJ databases">
        <title>Draft genome sequence of Deinococcus phoenicis 1P10ME.</title>
        <authorList>
            <person name="Stepanov V.G."/>
            <person name="Vaishampayan P."/>
            <person name="Venkateswaran K."/>
            <person name="Fox G.E."/>
        </authorList>
    </citation>
    <scope>NUCLEOTIDE SEQUENCE [LARGE SCALE GENOMIC DNA]</scope>
    <source>
        <strain evidence="2 3">1P10ME</strain>
    </source>
</reference>
<dbReference type="EMBL" id="JHAC01000011">
    <property type="protein sequence ID" value="EYB69077.1"/>
    <property type="molecule type" value="Genomic_DNA"/>
</dbReference>
<keyword evidence="1" id="KW-0732">Signal</keyword>
<comment type="caution">
    <text evidence="2">The sequence shown here is derived from an EMBL/GenBank/DDBJ whole genome shotgun (WGS) entry which is preliminary data.</text>
</comment>
<dbReference type="Proteomes" id="UP000020492">
    <property type="component" value="Unassembled WGS sequence"/>
</dbReference>
<evidence type="ECO:0000256" key="1">
    <source>
        <dbReference type="SAM" id="SignalP"/>
    </source>
</evidence>
<evidence type="ECO:0000313" key="2">
    <source>
        <dbReference type="EMBL" id="EYB69077.1"/>
    </source>
</evidence>
<evidence type="ECO:0000313" key="3">
    <source>
        <dbReference type="Proteomes" id="UP000020492"/>
    </source>
</evidence>
<gene>
    <name evidence="2" type="ORF">DEIPH_ctg011orf0044</name>
</gene>
<accession>A0A016QT96</accession>
<organism evidence="2 3">
    <name type="scientific">Deinococcus phoenicis</name>
    <dbReference type="NCBI Taxonomy" id="1476583"/>
    <lineage>
        <taxon>Bacteria</taxon>
        <taxon>Thermotogati</taxon>
        <taxon>Deinococcota</taxon>
        <taxon>Deinococci</taxon>
        <taxon>Deinococcales</taxon>
        <taxon>Deinococcaceae</taxon>
        <taxon>Deinococcus</taxon>
    </lineage>
</organism>
<feature type="chain" id="PRO_5001488351" description="Cell division protein FtsL" evidence="1">
    <location>
        <begin position="23"/>
        <end position="92"/>
    </location>
</feature>
<dbReference type="RefSeq" id="WP_034353846.1">
    <property type="nucleotide sequence ID" value="NZ_JHAC01000011.1"/>
</dbReference>
<dbReference type="AlphaFoldDB" id="A0A016QT96"/>
<name>A0A016QT96_9DEIO</name>
<evidence type="ECO:0008006" key="4">
    <source>
        <dbReference type="Google" id="ProtNLM"/>
    </source>
</evidence>
<proteinExistence type="predicted"/>
<dbReference type="STRING" id="1476583.DEIPH_ctg011orf0044"/>
<protein>
    <recommendedName>
        <fullName evidence="4">Cell division protein FtsL</fullName>
    </recommendedName>
</protein>
<sequence length="92" mass="10546">MNRTLILLTAALAAYAACQLHAARRENARLRLTTATLRRERDELRAVELERQRRAFLARLSADTAPPPRPYPERTYTLRTLLETAGFPTRRG</sequence>